<dbReference type="KEGG" id="bcig:AB162_161"/>
<dbReference type="AlphaFoldDB" id="A0A0K2BKQ3"/>
<gene>
    <name evidence="1" type="ORF">AB162_161</name>
</gene>
<accession>A0A0K2BKQ3</accession>
<reference evidence="1 2" key="1">
    <citation type="submission" date="2015-06" db="EMBL/GenBank/DDBJ databases">
        <title>Lineage-specific patterns of genome deterioration in obligate symbionts.</title>
        <authorList>
            <person name="Bennett G.M."/>
            <person name="McCutcheon J.P."/>
            <person name="McDonald B.R."/>
            <person name="Moran N.A."/>
        </authorList>
    </citation>
    <scope>NUCLEOTIDE SEQUENCE [LARGE SCALE GENOMIC DNA]</scope>
    <source>
        <strain evidence="1 2">B-GSS</strain>
    </source>
</reference>
<dbReference type="Proteomes" id="UP000056466">
    <property type="component" value="Chromosome"/>
</dbReference>
<dbReference type="EMBL" id="CP011787">
    <property type="protein sequence ID" value="AKZ65772.1"/>
    <property type="molecule type" value="Genomic_DNA"/>
</dbReference>
<protein>
    <submittedName>
        <fullName evidence="1">Uncharacterized protein</fullName>
    </submittedName>
</protein>
<keyword evidence="2" id="KW-1185">Reference proteome</keyword>
<sequence>MITDKKHSKKYTSAIVYKNIFFRQISSLAAQHSYHILLACKLHGVSGALLLLAKVVNSR</sequence>
<evidence type="ECO:0000313" key="2">
    <source>
        <dbReference type="Proteomes" id="UP000056466"/>
    </source>
</evidence>
<proteinExistence type="predicted"/>
<evidence type="ECO:0000313" key="1">
    <source>
        <dbReference type="EMBL" id="AKZ65772.1"/>
    </source>
</evidence>
<name>A0A0K2BKQ3_9GAMM</name>
<organism evidence="1 2">
    <name type="scientific">Candidatus Palibaumannia cicadellinicola</name>
    <dbReference type="NCBI Taxonomy" id="186490"/>
    <lineage>
        <taxon>Bacteria</taxon>
        <taxon>Pseudomonadati</taxon>
        <taxon>Pseudomonadota</taxon>
        <taxon>Gammaproteobacteria</taxon>
        <taxon>Candidatus Palibaumannia</taxon>
    </lineage>
</organism>